<name>Q7VK41_HELHP</name>
<dbReference type="InterPro" id="IPR036770">
    <property type="entry name" value="Ankyrin_rpt-contain_sf"/>
</dbReference>
<dbReference type="Pfam" id="PF12796">
    <property type="entry name" value="Ank_2"/>
    <property type="match status" value="1"/>
</dbReference>
<dbReference type="RefSeq" id="WP_011114894.1">
    <property type="nucleotide sequence ID" value="NC_004917.1"/>
</dbReference>
<dbReference type="OrthoDB" id="5321035at2"/>
<dbReference type="GO" id="GO:0045944">
    <property type="term" value="P:positive regulation of transcription by RNA polymerase II"/>
    <property type="evidence" value="ECO:0007669"/>
    <property type="project" value="TreeGrafter"/>
</dbReference>
<dbReference type="STRING" id="235279.HH_0051"/>
<evidence type="ECO:0000256" key="1">
    <source>
        <dbReference type="ARBA" id="ARBA00022737"/>
    </source>
</evidence>
<feature type="repeat" description="ANK" evidence="3">
    <location>
        <begin position="172"/>
        <end position="205"/>
    </location>
</feature>
<dbReference type="HOGENOM" id="CLU_078724_0_0_7"/>
<keyword evidence="1" id="KW-0677">Repeat</keyword>
<evidence type="ECO:0000256" key="2">
    <source>
        <dbReference type="ARBA" id="ARBA00023043"/>
    </source>
</evidence>
<dbReference type="SUPFAM" id="SSF48403">
    <property type="entry name" value="Ankyrin repeat"/>
    <property type="match status" value="1"/>
</dbReference>
<dbReference type="SMART" id="SM00248">
    <property type="entry name" value="ANK"/>
    <property type="match status" value="3"/>
</dbReference>
<gene>
    <name evidence="4" type="ordered locus">HH_0051</name>
</gene>
<accession>Q7VK41</accession>
<reference evidence="4 5" key="1">
    <citation type="journal article" date="2003" name="Proc. Natl. Acad. Sci. U.S.A.">
        <title>The complete genome sequence of the carcinogenic bacterium Helicobacter hepaticus.</title>
        <authorList>
            <person name="Suerbaum S."/>
            <person name="Josenhans C."/>
            <person name="Sterzenbach T."/>
            <person name="Drescher B."/>
            <person name="Brandt P."/>
            <person name="Bell M."/>
            <person name="Droege M."/>
            <person name="Fartmann B."/>
            <person name="Fischer H.-P."/>
            <person name="Ge Z."/>
            <person name="Hoerster A."/>
            <person name="Holland R."/>
            <person name="Klein K."/>
            <person name="Koenig J."/>
            <person name="Macko L."/>
            <person name="Mendz G.L."/>
            <person name="Nyakatura G."/>
            <person name="Schauer D.B."/>
            <person name="Shen Z."/>
            <person name="Weber J."/>
            <person name="Frosch M."/>
            <person name="Fox J.G."/>
        </authorList>
    </citation>
    <scope>NUCLEOTIDE SEQUENCE [LARGE SCALE GENOMIC DNA]</scope>
    <source>
        <strain evidence="5">ATCC 51449 / 3B1</strain>
    </source>
</reference>
<dbReference type="PANTHER" id="PTHR24193">
    <property type="entry name" value="ANKYRIN REPEAT PROTEIN"/>
    <property type="match status" value="1"/>
</dbReference>
<protein>
    <submittedName>
        <fullName evidence="4">Uncharacterized protein</fullName>
    </submittedName>
</protein>
<evidence type="ECO:0000313" key="4">
    <source>
        <dbReference type="EMBL" id="AAP76648.1"/>
    </source>
</evidence>
<dbReference type="PROSITE" id="PS50088">
    <property type="entry name" value="ANK_REPEAT"/>
    <property type="match status" value="1"/>
</dbReference>
<dbReference type="InterPro" id="IPR002110">
    <property type="entry name" value="Ankyrin_rpt"/>
</dbReference>
<dbReference type="EMBL" id="AE017125">
    <property type="protein sequence ID" value="AAP76648.1"/>
    <property type="molecule type" value="Genomic_DNA"/>
</dbReference>
<dbReference type="Proteomes" id="UP000002495">
    <property type="component" value="Chromosome"/>
</dbReference>
<evidence type="ECO:0000256" key="3">
    <source>
        <dbReference type="PROSITE-ProRule" id="PRU00023"/>
    </source>
</evidence>
<dbReference type="KEGG" id="hhe:HH_0051"/>
<dbReference type="Gene3D" id="1.25.40.20">
    <property type="entry name" value="Ankyrin repeat-containing domain"/>
    <property type="match status" value="1"/>
</dbReference>
<dbReference type="InterPro" id="IPR050663">
    <property type="entry name" value="Ankyrin-SOCS_Box"/>
</dbReference>
<dbReference type="AlphaFoldDB" id="Q7VK41"/>
<evidence type="ECO:0000313" key="5">
    <source>
        <dbReference type="Proteomes" id="UP000002495"/>
    </source>
</evidence>
<organism evidence="4 5">
    <name type="scientific">Helicobacter hepaticus (strain ATCC 51449 / 3B1)</name>
    <dbReference type="NCBI Taxonomy" id="235279"/>
    <lineage>
        <taxon>Bacteria</taxon>
        <taxon>Pseudomonadati</taxon>
        <taxon>Campylobacterota</taxon>
        <taxon>Epsilonproteobacteria</taxon>
        <taxon>Campylobacterales</taxon>
        <taxon>Helicobacteraceae</taxon>
        <taxon>Helicobacter</taxon>
    </lineage>
</organism>
<sequence length="289" mass="33170">MKTLEEIKAMDRKQRNALQEELFALVLTNDIERVKAFLQEYPLQESFYEANIKDGTYKLFLFQVEYVLAEAAMAYEKYKDPAMIEFLQEWGLRIDYHHNGYGRNALTSYIEEGGEDEVVIKYLLDKGLTCEKRGDDGYGRTCMHWWARRNYYETLKIAITKAGANVDVLDRLGETPLFHSVEESSNYKATQILIELGANVNYYDGSYTPLDAAQGAKNKKLLKDAGAKSARSFRKIEKEAHLAFGVDLDEPDKEAYHAALDKLTDEQREEINKLVNQGIAEMMSKQKAK</sequence>
<proteinExistence type="predicted"/>
<keyword evidence="5" id="KW-1185">Reference proteome</keyword>
<dbReference type="PANTHER" id="PTHR24193:SF121">
    <property type="entry name" value="ADA2A-CONTAINING COMPLEX COMPONENT 3, ISOFORM D"/>
    <property type="match status" value="1"/>
</dbReference>
<dbReference type="GO" id="GO:0000976">
    <property type="term" value="F:transcription cis-regulatory region binding"/>
    <property type="evidence" value="ECO:0007669"/>
    <property type="project" value="TreeGrafter"/>
</dbReference>
<keyword evidence="2 3" id="KW-0040">ANK repeat</keyword>